<name>A0A5J6DAC3_9CAUD</name>
<reference evidence="1 2" key="1">
    <citation type="submission" date="2019-07" db="EMBL/GenBank/DDBJ databases">
        <title>Complete genome sequence of bacteriophage infecting Erwinia pyrifoliae.</title>
        <authorList>
            <person name="Kim S.G."/>
            <person name="Park S.C."/>
        </authorList>
    </citation>
    <scope>NUCLEOTIDE SEQUENCE [LARGE SCALE GENOMIC DNA]</scope>
</reference>
<dbReference type="InterPro" id="IPR009901">
    <property type="entry name" value="Phage_VT1-Sakai_H0025"/>
</dbReference>
<evidence type="ECO:0000313" key="2">
    <source>
        <dbReference type="Proteomes" id="UP000325507"/>
    </source>
</evidence>
<gene>
    <name evidence="1" type="ORF">pEpSNUABM08_10</name>
</gene>
<evidence type="ECO:0000313" key="1">
    <source>
        <dbReference type="EMBL" id="QEQ94757.1"/>
    </source>
</evidence>
<organism evidence="1 2">
    <name type="scientific">Erwinia phage pEp_SNUABM_08</name>
    <dbReference type="NCBI Taxonomy" id="2593268"/>
    <lineage>
        <taxon>Viruses</taxon>
        <taxon>Duplodnaviria</taxon>
        <taxon>Heunggongvirae</taxon>
        <taxon>Uroviricota</taxon>
        <taxon>Caudoviricetes</taxon>
        <taxon>Casjensviridae</taxon>
        <taxon>Gwanakrovirus</taxon>
        <taxon>Gwanakrovirus SNUABM08</taxon>
    </lineage>
</organism>
<sequence>MSDKDLKDIKNAGPDEKTRSMIHEGCSISQLADIFDRDRRTVTKYIHDAGVKPCATRNGNPIYKLRDVAGYLCDIDPDFIDQRIRNLNPQDLPPLLSKEYWNGKRARLTYLREEGDLWETSQIQMLLGVWVKNFVTGVRQVQDTIDRREILTETQREALVQEMDSLINMTRETLADAIQRAKETADEDDQL</sequence>
<accession>A0A5J6DAC3</accession>
<protein>
    <submittedName>
        <fullName evidence="1">Putative terminase small subunit</fullName>
    </submittedName>
</protein>
<dbReference type="Pfam" id="PF07278">
    <property type="entry name" value="DUF1441"/>
    <property type="match status" value="1"/>
</dbReference>
<keyword evidence="2" id="KW-1185">Reference proteome</keyword>
<dbReference type="EMBL" id="MN184886">
    <property type="protein sequence ID" value="QEQ94757.1"/>
    <property type="molecule type" value="Genomic_DNA"/>
</dbReference>
<proteinExistence type="predicted"/>
<dbReference type="Proteomes" id="UP000325507">
    <property type="component" value="Segment"/>
</dbReference>